<dbReference type="Proteomes" id="UP000041254">
    <property type="component" value="Unassembled WGS sequence"/>
</dbReference>
<dbReference type="OrthoDB" id="312720at2759"/>
<name>A0A0G4FZ19_VITBC</name>
<dbReference type="SUPFAM" id="SSF82185">
    <property type="entry name" value="Histone H3 K4-specific methyltransferase SET7/9 N-terminal domain"/>
    <property type="match status" value="2"/>
</dbReference>
<dbReference type="Gene3D" id="2.20.110.10">
    <property type="entry name" value="Histone H3 K4-specific methyltransferase SET7/9 N-terminal domain"/>
    <property type="match status" value="2"/>
</dbReference>
<evidence type="ECO:0000256" key="1">
    <source>
        <dbReference type="ARBA" id="ARBA00022737"/>
    </source>
</evidence>
<dbReference type="PANTHER" id="PTHR23084:SF263">
    <property type="entry name" value="MORN REPEAT-CONTAINING PROTEIN 1"/>
    <property type="match status" value="1"/>
</dbReference>
<dbReference type="STRING" id="1169540.A0A0G4FZ19"/>
<dbReference type="PhylomeDB" id="A0A0G4FZ19"/>
<evidence type="ECO:0000313" key="4">
    <source>
        <dbReference type="Proteomes" id="UP000041254"/>
    </source>
</evidence>
<dbReference type="Pfam" id="PF02493">
    <property type="entry name" value="MORN"/>
    <property type="match status" value="5"/>
</dbReference>
<accession>A0A0G4FZ19</accession>
<feature type="region of interest" description="Disordered" evidence="2">
    <location>
        <begin position="144"/>
        <end position="177"/>
    </location>
</feature>
<dbReference type="OMA" id="WENGQRY"/>
<dbReference type="InParanoid" id="A0A0G4FZ19"/>
<keyword evidence="1" id="KW-0677">Repeat</keyword>
<dbReference type="AlphaFoldDB" id="A0A0G4FZ19"/>
<dbReference type="InterPro" id="IPR003409">
    <property type="entry name" value="MORN"/>
</dbReference>
<dbReference type="VEuPathDB" id="CryptoDB:Vbra_16526"/>
<gene>
    <name evidence="3" type="ORF">Vbra_16526</name>
</gene>
<protein>
    <recommendedName>
        <fullName evidence="5">MORN repeat-containing protein</fullName>
    </recommendedName>
</protein>
<keyword evidence="4" id="KW-1185">Reference proteome</keyword>
<evidence type="ECO:0000256" key="2">
    <source>
        <dbReference type="SAM" id="MobiDB-lite"/>
    </source>
</evidence>
<evidence type="ECO:0000313" key="3">
    <source>
        <dbReference type="EMBL" id="CEM20865.1"/>
    </source>
</evidence>
<sequence length="361" mass="40503">MPPASPQRVAEQQGTPGMHRGPQRLPVSRNHLPLSSSLEFRLHLRIFLMSVVFSEGASPSVVTMDADVLLSLSQDHRHTQQALIEELTRQRDELRGELGDYKRRLEAAEQRDRDAEAHMRLLEAQLARESALRTEVQRQRDEYLAERDELKTERDAYRQRHDQAEQHRHQAEARSQELATELARQKENDAGPLVPKTIVWSGGLYYGTVQDGKPHGSGVLRTLDGSRKVYEGDWMAGCRQGTGTAYWSNGGARKGQWASGQMVGEGRADKMPLGGGTTYTGPLLAGKPHGHGTSYHQNGNKLYEGQWENGQRYGILFDGQWNKGFAPEGTFYPSYSQQHDYGGPPAWVPSSMTPTYPYHTP</sequence>
<evidence type="ECO:0008006" key="5">
    <source>
        <dbReference type="Google" id="ProtNLM"/>
    </source>
</evidence>
<feature type="compositionally biased region" description="Basic and acidic residues" evidence="2">
    <location>
        <begin position="144"/>
        <end position="175"/>
    </location>
</feature>
<dbReference type="EMBL" id="CDMY01000531">
    <property type="protein sequence ID" value="CEM20865.1"/>
    <property type="molecule type" value="Genomic_DNA"/>
</dbReference>
<proteinExistence type="predicted"/>
<dbReference type="PANTHER" id="PTHR23084">
    <property type="entry name" value="PHOSPHATIDYLINOSITOL-4-PHOSPHATE 5-KINASE RELATED"/>
    <property type="match status" value="1"/>
</dbReference>
<dbReference type="SMART" id="SM00698">
    <property type="entry name" value="MORN"/>
    <property type="match status" value="3"/>
</dbReference>
<reference evidence="3 4" key="1">
    <citation type="submission" date="2014-11" db="EMBL/GenBank/DDBJ databases">
        <authorList>
            <person name="Zhu J."/>
            <person name="Qi W."/>
            <person name="Song R."/>
        </authorList>
    </citation>
    <scope>NUCLEOTIDE SEQUENCE [LARGE SCALE GENOMIC DNA]</scope>
</reference>
<organism evidence="3 4">
    <name type="scientific">Vitrella brassicaformis (strain CCMP3155)</name>
    <dbReference type="NCBI Taxonomy" id="1169540"/>
    <lineage>
        <taxon>Eukaryota</taxon>
        <taxon>Sar</taxon>
        <taxon>Alveolata</taxon>
        <taxon>Colpodellida</taxon>
        <taxon>Vitrellaceae</taxon>
        <taxon>Vitrella</taxon>
    </lineage>
</organism>
<feature type="region of interest" description="Disordered" evidence="2">
    <location>
        <begin position="1"/>
        <end position="29"/>
    </location>
</feature>